<keyword evidence="16" id="KW-0175">Coiled coil</keyword>
<keyword evidence="8 15" id="KW-0472">Membrane</keyword>
<evidence type="ECO:0000256" key="9">
    <source>
        <dbReference type="ARBA" id="ARBA00023157"/>
    </source>
</evidence>
<dbReference type="Pfam" id="PF02932">
    <property type="entry name" value="Neur_chan_memb"/>
    <property type="match status" value="1"/>
</dbReference>
<protein>
    <submittedName>
        <fullName evidence="21">Neuronal acetylcholine receptor subunit alpha-10-like isoform X1</fullName>
    </submittedName>
</protein>
<evidence type="ECO:0000256" key="3">
    <source>
        <dbReference type="ARBA" id="ARBA00022475"/>
    </source>
</evidence>
<accession>A0A8B7ZEX6</accession>
<evidence type="ECO:0000256" key="10">
    <source>
        <dbReference type="ARBA" id="ARBA00023170"/>
    </source>
</evidence>
<dbReference type="InterPro" id="IPR036734">
    <property type="entry name" value="Neur_chan_lig-bd_sf"/>
</dbReference>
<keyword evidence="5 15" id="KW-1133">Transmembrane helix</keyword>
<dbReference type="Gene3D" id="2.70.170.10">
    <property type="entry name" value="Neurotransmitter-gated ion-channel ligand-binding domain"/>
    <property type="match status" value="1"/>
</dbReference>
<evidence type="ECO:0000313" key="21">
    <source>
        <dbReference type="RefSeq" id="XP_022104189.1"/>
    </source>
</evidence>
<keyword evidence="4 15" id="KW-0812">Transmembrane</keyword>
<dbReference type="RefSeq" id="XP_022104189.1">
    <property type="nucleotide sequence ID" value="XM_022248497.1"/>
</dbReference>
<dbReference type="InterPro" id="IPR006029">
    <property type="entry name" value="Neurotrans-gated_channel_TM"/>
</dbReference>
<dbReference type="CDD" id="cd19051">
    <property type="entry name" value="LGIC_TM_cation"/>
    <property type="match status" value="1"/>
</dbReference>
<dbReference type="SUPFAM" id="SSF90112">
    <property type="entry name" value="Neurotransmitter-gated ion-channel transmembrane pore"/>
    <property type="match status" value="1"/>
</dbReference>
<feature type="transmembrane region" description="Helical" evidence="15">
    <location>
        <begin position="528"/>
        <end position="546"/>
    </location>
</feature>
<evidence type="ECO:0000256" key="8">
    <source>
        <dbReference type="ARBA" id="ARBA00023136"/>
    </source>
</evidence>
<dbReference type="GO" id="GO:0004888">
    <property type="term" value="F:transmembrane signaling receptor activity"/>
    <property type="evidence" value="ECO:0007669"/>
    <property type="project" value="InterPro"/>
</dbReference>
<feature type="coiled-coil region" evidence="16">
    <location>
        <begin position="487"/>
        <end position="521"/>
    </location>
</feature>
<dbReference type="PRINTS" id="PR00254">
    <property type="entry name" value="NICOTINICR"/>
</dbReference>
<feature type="chain" id="PRO_5034858413" evidence="15">
    <location>
        <begin position="24"/>
        <end position="561"/>
    </location>
</feature>
<evidence type="ECO:0000256" key="7">
    <source>
        <dbReference type="ARBA" id="ARBA00023065"/>
    </source>
</evidence>
<evidence type="ECO:0000256" key="11">
    <source>
        <dbReference type="ARBA" id="ARBA00023180"/>
    </source>
</evidence>
<evidence type="ECO:0000256" key="5">
    <source>
        <dbReference type="ARBA" id="ARBA00022989"/>
    </source>
</evidence>
<evidence type="ECO:0000256" key="17">
    <source>
        <dbReference type="SAM" id="MobiDB-lite"/>
    </source>
</evidence>
<keyword evidence="13 15" id="KW-0407">Ion channel</keyword>
<dbReference type="Pfam" id="PF02931">
    <property type="entry name" value="Neur_chan_LBD"/>
    <property type="match status" value="1"/>
</dbReference>
<evidence type="ECO:0000259" key="18">
    <source>
        <dbReference type="Pfam" id="PF02931"/>
    </source>
</evidence>
<proteinExistence type="inferred from homology"/>
<dbReference type="PRINTS" id="PR00252">
    <property type="entry name" value="NRIONCHANNEL"/>
</dbReference>
<feature type="domain" description="Neurotransmitter-gated ion-channel transmembrane" evidence="19">
    <location>
        <begin position="292"/>
        <end position="544"/>
    </location>
</feature>
<keyword evidence="15" id="KW-0732">Signal</keyword>
<feature type="transmembrane region" description="Helical" evidence="15">
    <location>
        <begin position="352"/>
        <end position="373"/>
    </location>
</feature>
<dbReference type="PANTHER" id="PTHR18945">
    <property type="entry name" value="NEUROTRANSMITTER GATED ION CHANNEL"/>
    <property type="match status" value="1"/>
</dbReference>
<dbReference type="GO" id="GO:0045211">
    <property type="term" value="C:postsynaptic membrane"/>
    <property type="evidence" value="ECO:0007669"/>
    <property type="project" value="InterPro"/>
</dbReference>
<keyword evidence="2 15" id="KW-0813">Transport</keyword>
<evidence type="ECO:0000313" key="20">
    <source>
        <dbReference type="Proteomes" id="UP000694845"/>
    </source>
</evidence>
<keyword evidence="20" id="KW-1185">Reference proteome</keyword>
<evidence type="ECO:0000256" key="14">
    <source>
        <dbReference type="ARBA" id="ARBA00034099"/>
    </source>
</evidence>
<dbReference type="OrthoDB" id="5975154at2759"/>
<evidence type="ECO:0000256" key="1">
    <source>
        <dbReference type="ARBA" id="ARBA00009237"/>
    </source>
</evidence>
<dbReference type="Proteomes" id="UP000694845">
    <property type="component" value="Unplaced"/>
</dbReference>
<dbReference type="SUPFAM" id="SSF63712">
    <property type="entry name" value="Nicotinic receptor ligand binding domain-like"/>
    <property type="match status" value="1"/>
</dbReference>
<feature type="transmembrane region" description="Helical" evidence="15">
    <location>
        <begin position="287"/>
        <end position="308"/>
    </location>
</feature>
<dbReference type="InterPro" id="IPR018000">
    <property type="entry name" value="Neurotransmitter_ion_chnl_CS"/>
</dbReference>
<gene>
    <name evidence="21" type="primary">LOC110986552</name>
</gene>
<dbReference type="GeneID" id="110986552"/>
<dbReference type="PROSITE" id="PS00236">
    <property type="entry name" value="NEUROTR_ION_CHANNEL"/>
    <property type="match status" value="1"/>
</dbReference>
<keyword evidence="12" id="KW-1071">Ligand-gated ion channel</keyword>
<dbReference type="CDD" id="cd18997">
    <property type="entry name" value="LGIC_ECD_nAChR"/>
    <property type="match status" value="1"/>
</dbReference>
<evidence type="ECO:0000256" key="15">
    <source>
        <dbReference type="RuleBase" id="RU000687"/>
    </source>
</evidence>
<dbReference type="InterPro" id="IPR002394">
    <property type="entry name" value="Nicotinic_acetylcholine_rcpt"/>
</dbReference>
<evidence type="ECO:0000256" key="13">
    <source>
        <dbReference type="ARBA" id="ARBA00023303"/>
    </source>
</evidence>
<dbReference type="GO" id="GO:0022848">
    <property type="term" value="F:acetylcholine-gated monoatomic cation-selective channel activity"/>
    <property type="evidence" value="ECO:0007669"/>
    <property type="project" value="InterPro"/>
</dbReference>
<evidence type="ECO:0000256" key="16">
    <source>
        <dbReference type="SAM" id="Coils"/>
    </source>
</evidence>
<dbReference type="InterPro" id="IPR038050">
    <property type="entry name" value="Neuro_actylchol_rec"/>
</dbReference>
<organism evidence="20 21">
    <name type="scientific">Acanthaster planci</name>
    <name type="common">Crown-of-thorns starfish</name>
    <dbReference type="NCBI Taxonomy" id="133434"/>
    <lineage>
        <taxon>Eukaryota</taxon>
        <taxon>Metazoa</taxon>
        <taxon>Echinodermata</taxon>
        <taxon>Eleutherozoa</taxon>
        <taxon>Asterozoa</taxon>
        <taxon>Asteroidea</taxon>
        <taxon>Valvatacea</taxon>
        <taxon>Valvatida</taxon>
        <taxon>Acanthasteridae</taxon>
        <taxon>Acanthaster</taxon>
    </lineage>
</organism>
<feature type="region of interest" description="Disordered" evidence="17">
    <location>
        <begin position="433"/>
        <end position="455"/>
    </location>
</feature>
<dbReference type="InterPro" id="IPR006201">
    <property type="entry name" value="Neur_channel"/>
</dbReference>
<dbReference type="Gene3D" id="1.20.58.390">
    <property type="entry name" value="Neurotransmitter-gated ion-channel transmembrane domain"/>
    <property type="match status" value="2"/>
</dbReference>
<sequence length="561" mass="63395">MGTMEGLVVGSCCVLALLAVVRGLLPAAPVQELCPNGEVYDADMRMCVDCNICDDFPETSICDQCGTNWALYGGNEQKLYEDLMRNYNKKVRPVWNSSSIVKVSLALSVIQILEMDERNQILTTNVWIEQHWEDEKMRWDSDDYGGITILRIPATELWVPDITLYDNADSNDYVSTSRTSNALVNNNGTVDLWSKPCLLKSTCKIDVKFFPFDYQECSMKFGSWTYNSFQMDLTKVFDDADLSSYVPNEQWNLTYAVVRRHAIKYICCPEEYLDVTFYFGLQRKPLYYIYNLIMPCILLSSLAMLGFFMPYDVGVVKVSLSITLILSLTVFLLLVAEMMPRTSEEVPLIGQYYAATMFLISISTAMNVFVLNVNERGGLNGKEVPRILRTNAFEFLAGICLVGPCPNRKKRRDHSHHEAHELKYKVVNTSQGTAPISFQPPGSGGGGSSNGGRSVRFSANLHTSYPEHEILMDETVDHHGDSSERRLAKLERSVEGILKHMKNLQKRKEKQQQLKADWARVALVMDRVLLIIFVMCTCTTALVLLLQRSPDKVPPSLDTDS</sequence>
<feature type="transmembrane region" description="Helical" evidence="15">
    <location>
        <begin position="320"/>
        <end position="340"/>
    </location>
</feature>
<dbReference type="KEGG" id="aplc:110986552"/>
<dbReference type="InterPro" id="IPR006202">
    <property type="entry name" value="Neur_chan_lig-bd"/>
</dbReference>
<evidence type="ECO:0000256" key="4">
    <source>
        <dbReference type="ARBA" id="ARBA00022692"/>
    </source>
</evidence>
<keyword evidence="6" id="KW-0770">Synapse</keyword>
<evidence type="ECO:0000256" key="12">
    <source>
        <dbReference type="ARBA" id="ARBA00023286"/>
    </source>
</evidence>
<keyword evidence="9" id="KW-1015">Disulfide bond</keyword>
<reference evidence="21" key="1">
    <citation type="submission" date="2025-08" db="UniProtKB">
        <authorList>
            <consortium name="RefSeq"/>
        </authorList>
    </citation>
    <scope>IDENTIFICATION</scope>
</reference>
<dbReference type="FunFam" id="2.70.170.10:FF:000016">
    <property type="entry name" value="Nicotinic acetylcholine receptor subunit"/>
    <property type="match status" value="1"/>
</dbReference>
<evidence type="ECO:0000256" key="6">
    <source>
        <dbReference type="ARBA" id="ARBA00023018"/>
    </source>
</evidence>
<dbReference type="NCBIfam" id="TIGR00860">
    <property type="entry name" value="LIC"/>
    <property type="match status" value="1"/>
</dbReference>
<dbReference type="AlphaFoldDB" id="A0A8B7ZEX6"/>
<keyword evidence="11" id="KW-0325">Glycoprotein</keyword>
<dbReference type="InterPro" id="IPR036719">
    <property type="entry name" value="Neuro-gated_channel_TM_sf"/>
</dbReference>
<keyword evidence="7 15" id="KW-0406">Ion transport</keyword>
<name>A0A8B7ZEX6_ACAPL</name>
<feature type="signal peptide" evidence="15">
    <location>
        <begin position="1"/>
        <end position="23"/>
    </location>
</feature>
<comment type="similarity">
    <text evidence="1">Belongs to the ligand-gated ion channel (TC 1.A.9) family. Acetylcholine receptor (TC 1.A.9.1) subfamily.</text>
</comment>
<keyword evidence="3" id="KW-1003">Cell membrane</keyword>
<evidence type="ECO:0000256" key="2">
    <source>
        <dbReference type="ARBA" id="ARBA00022448"/>
    </source>
</evidence>
<dbReference type="FunFam" id="1.20.58.390:FF:000073">
    <property type="entry name" value="Neuronal acetylcholine receptor subunit alpha-9-II"/>
    <property type="match status" value="1"/>
</dbReference>
<comment type="subcellular location">
    <subcellularLocation>
        <location evidence="14">Synaptic cell membrane</location>
        <topology evidence="14">Multi-pass membrane protein</topology>
    </subcellularLocation>
</comment>
<feature type="domain" description="Neurotransmitter-gated ion-channel ligand-binding" evidence="18">
    <location>
        <begin position="76"/>
        <end position="285"/>
    </location>
</feature>
<dbReference type="Gene3D" id="4.10.400.20">
    <property type="match status" value="1"/>
</dbReference>
<evidence type="ECO:0000259" key="19">
    <source>
        <dbReference type="Pfam" id="PF02932"/>
    </source>
</evidence>
<keyword evidence="10" id="KW-0675">Receptor</keyword>